<keyword evidence="1" id="KW-0732">Signal</keyword>
<comment type="caution">
    <text evidence="2">The sequence shown here is derived from an EMBL/GenBank/DDBJ whole genome shotgun (WGS) entry which is preliminary data.</text>
</comment>
<evidence type="ECO:0000256" key="1">
    <source>
        <dbReference type="SAM" id="SignalP"/>
    </source>
</evidence>
<name>A0A154UYU2_9MICO</name>
<organism evidence="2 3">
    <name type="scientific">Clavibacter tessellarius</name>
    <dbReference type="NCBI Taxonomy" id="31965"/>
    <lineage>
        <taxon>Bacteria</taxon>
        <taxon>Bacillati</taxon>
        <taxon>Actinomycetota</taxon>
        <taxon>Actinomycetes</taxon>
        <taxon>Micrococcales</taxon>
        <taxon>Microbacteriaceae</taxon>
        <taxon>Clavibacter</taxon>
    </lineage>
</organism>
<evidence type="ECO:0000313" key="3">
    <source>
        <dbReference type="Proteomes" id="UP000076218"/>
    </source>
</evidence>
<dbReference type="RefSeq" id="WP_063072463.1">
    <property type="nucleotide sequence ID" value="NZ_LQXA01000048.1"/>
</dbReference>
<feature type="signal peptide" evidence="1">
    <location>
        <begin position="1"/>
        <end position="27"/>
    </location>
</feature>
<proteinExistence type="predicted"/>
<dbReference type="AlphaFoldDB" id="A0A154UYU2"/>
<sequence length="82" mass="8231">MTHATKTAAAAALALGLVLTATTAAQAEAAHAPTTTTARTASAATGGDVATLLGFDYGGYGYHSHRNIKPHPKSPAPECPRC</sequence>
<gene>
    <name evidence="2" type="ORF">AWH51_14620</name>
</gene>
<protein>
    <submittedName>
        <fullName evidence="2">Uncharacterized protein</fullName>
    </submittedName>
</protein>
<evidence type="ECO:0000313" key="2">
    <source>
        <dbReference type="EMBL" id="KZC94124.1"/>
    </source>
</evidence>
<accession>A0A154UYU2</accession>
<dbReference type="Proteomes" id="UP000076218">
    <property type="component" value="Unassembled WGS sequence"/>
</dbReference>
<dbReference type="EMBL" id="LQXA01000048">
    <property type="protein sequence ID" value="KZC94124.1"/>
    <property type="molecule type" value="Genomic_DNA"/>
</dbReference>
<reference evidence="2 3" key="1">
    <citation type="submission" date="2016-01" db="EMBL/GenBank/DDBJ databases">
        <title>Draft genome sequence of Clavibacter michiganensis subsp. tessellarius DOAB 609.</title>
        <authorList>
            <person name="Tambong J.T."/>
        </authorList>
    </citation>
    <scope>NUCLEOTIDE SEQUENCE [LARGE SCALE GENOMIC DNA]</scope>
    <source>
        <strain evidence="2 3">DOAB 609</strain>
    </source>
</reference>
<feature type="chain" id="PRO_5007601359" evidence="1">
    <location>
        <begin position="28"/>
        <end position="82"/>
    </location>
</feature>